<dbReference type="GO" id="GO:0008234">
    <property type="term" value="F:cysteine-type peptidase activity"/>
    <property type="evidence" value="ECO:0007669"/>
    <property type="project" value="UniProtKB-KW"/>
</dbReference>
<keyword evidence="2" id="KW-0645">Protease</keyword>
<dbReference type="AlphaFoldDB" id="A0A7W5Z146"/>
<evidence type="ECO:0000313" key="7">
    <source>
        <dbReference type="EMBL" id="MBB3808034.1"/>
    </source>
</evidence>
<name>A0A7W5Z146_9HYPH</name>
<evidence type="ECO:0000256" key="1">
    <source>
        <dbReference type="ARBA" id="ARBA00007074"/>
    </source>
</evidence>
<dbReference type="EMBL" id="JACICC010000001">
    <property type="protein sequence ID" value="MBB3808034.1"/>
    <property type="molecule type" value="Genomic_DNA"/>
</dbReference>
<sequence>MSGGSAIRQIIAPLAPLRRDPHSAAALDTEALIGERASVAEDDALAGEGWAHVTLLRDGYTGYVPLAALGEPVEPTHRIIVPRTFVFPGPSIKLPPVAVLPLNGEVAVLPHGDEFLRVRGEFGEGFLYAAHLAPVADWPDLDFVAVAERFLNVPYLWGGKSALGIDCSGLVQLSLAATGVDAPRDSGPQSRTLGQDLSQGQDLPQREDLPRYGDLRRGDLAFWPGHVGILQDAVTLLHANGHHMLVVSEPLADAVARIRAATGHEPSFRRLAL</sequence>
<comment type="similarity">
    <text evidence="1">Belongs to the peptidase C40 family.</text>
</comment>
<organism evidence="7 8">
    <name type="scientific">Pseudochelatococcus contaminans</name>
    <dbReference type="NCBI Taxonomy" id="1538103"/>
    <lineage>
        <taxon>Bacteria</taxon>
        <taxon>Pseudomonadati</taxon>
        <taxon>Pseudomonadota</taxon>
        <taxon>Alphaproteobacteria</taxon>
        <taxon>Hyphomicrobiales</taxon>
        <taxon>Chelatococcaceae</taxon>
        <taxon>Pseudochelatococcus</taxon>
    </lineage>
</organism>
<dbReference type="PROSITE" id="PS51935">
    <property type="entry name" value="NLPC_P60"/>
    <property type="match status" value="1"/>
</dbReference>
<accession>A0A7W5Z146</accession>
<dbReference type="SUPFAM" id="SSF54001">
    <property type="entry name" value="Cysteine proteinases"/>
    <property type="match status" value="1"/>
</dbReference>
<dbReference type="InterPro" id="IPR000064">
    <property type="entry name" value="NLP_P60_dom"/>
</dbReference>
<feature type="domain" description="NlpC/P60" evidence="6">
    <location>
        <begin position="136"/>
        <end position="273"/>
    </location>
</feature>
<dbReference type="RefSeq" id="WP_246374327.1">
    <property type="nucleotide sequence ID" value="NZ_JACICC010000001.1"/>
</dbReference>
<dbReference type="InterPro" id="IPR051794">
    <property type="entry name" value="PG_Endopeptidase_C40"/>
</dbReference>
<dbReference type="Gene3D" id="3.90.1720.10">
    <property type="entry name" value="endopeptidase domain like (from Nostoc punctiforme)"/>
    <property type="match status" value="1"/>
</dbReference>
<evidence type="ECO:0000256" key="3">
    <source>
        <dbReference type="ARBA" id="ARBA00022801"/>
    </source>
</evidence>
<keyword evidence="3" id="KW-0378">Hydrolase</keyword>
<dbReference type="Pfam" id="PF18348">
    <property type="entry name" value="SH3_16"/>
    <property type="match status" value="1"/>
</dbReference>
<gene>
    <name evidence="7" type="ORF">FHS81_000088</name>
</gene>
<evidence type="ECO:0000256" key="5">
    <source>
        <dbReference type="SAM" id="MobiDB-lite"/>
    </source>
</evidence>
<dbReference type="GO" id="GO:0006508">
    <property type="term" value="P:proteolysis"/>
    <property type="evidence" value="ECO:0007669"/>
    <property type="project" value="UniProtKB-KW"/>
</dbReference>
<protein>
    <recommendedName>
        <fullName evidence="6">NlpC/P60 domain-containing protein</fullName>
    </recommendedName>
</protein>
<evidence type="ECO:0000256" key="2">
    <source>
        <dbReference type="ARBA" id="ARBA00022670"/>
    </source>
</evidence>
<evidence type="ECO:0000259" key="6">
    <source>
        <dbReference type="PROSITE" id="PS51935"/>
    </source>
</evidence>
<reference evidence="7 8" key="1">
    <citation type="submission" date="2020-08" db="EMBL/GenBank/DDBJ databases">
        <title>Genomic Encyclopedia of Type Strains, Phase IV (KMG-IV): sequencing the most valuable type-strain genomes for metagenomic binning, comparative biology and taxonomic classification.</title>
        <authorList>
            <person name="Goeker M."/>
        </authorList>
    </citation>
    <scope>NUCLEOTIDE SEQUENCE [LARGE SCALE GENOMIC DNA]</scope>
    <source>
        <strain evidence="7 8">DSM 28760</strain>
    </source>
</reference>
<keyword evidence="4" id="KW-0788">Thiol protease</keyword>
<dbReference type="Proteomes" id="UP000537592">
    <property type="component" value="Unassembled WGS sequence"/>
</dbReference>
<feature type="region of interest" description="Disordered" evidence="5">
    <location>
        <begin position="181"/>
        <end position="209"/>
    </location>
</feature>
<dbReference type="PANTHER" id="PTHR47359">
    <property type="entry name" value="PEPTIDOGLYCAN DL-ENDOPEPTIDASE CWLO"/>
    <property type="match status" value="1"/>
</dbReference>
<comment type="caution">
    <text evidence="7">The sequence shown here is derived from an EMBL/GenBank/DDBJ whole genome shotgun (WGS) entry which is preliminary data.</text>
</comment>
<keyword evidence="8" id="KW-1185">Reference proteome</keyword>
<evidence type="ECO:0000313" key="8">
    <source>
        <dbReference type="Proteomes" id="UP000537592"/>
    </source>
</evidence>
<dbReference type="PANTHER" id="PTHR47359:SF3">
    <property type="entry name" value="NLP_P60 DOMAIN-CONTAINING PROTEIN-RELATED"/>
    <property type="match status" value="1"/>
</dbReference>
<proteinExistence type="inferred from homology"/>
<dbReference type="InterPro" id="IPR038765">
    <property type="entry name" value="Papain-like_cys_pep_sf"/>
</dbReference>
<feature type="compositionally biased region" description="Polar residues" evidence="5">
    <location>
        <begin position="187"/>
        <end position="202"/>
    </location>
</feature>
<dbReference type="Pfam" id="PF00877">
    <property type="entry name" value="NLPC_P60"/>
    <property type="match status" value="1"/>
</dbReference>
<evidence type="ECO:0000256" key="4">
    <source>
        <dbReference type="ARBA" id="ARBA00022807"/>
    </source>
</evidence>
<dbReference type="InterPro" id="IPR041382">
    <property type="entry name" value="SH3_16"/>
</dbReference>